<dbReference type="Proteomes" id="UP000299102">
    <property type="component" value="Unassembled WGS sequence"/>
</dbReference>
<keyword evidence="3" id="KW-1185">Reference proteome</keyword>
<evidence type="ECO:0000313" key="3">
    <source>
        <dbReference type="Proteomes" id="UP000299102"/>
    </source>
</evidence>
<evidence type="ECO:0000313" key="2">
    <source>
        <dbReference type="EMBL" id="GBP23573.1"/>
    </source>
</evidence>
<accession>A0A4C1UAV1</accession>
<reference evidence="2 3" key="1">
    <citation type="journal article" date="2019" name="Commun. Biol.">
        <title>The bagworm genome reveals a unique fibroin gene that provides high tensile strength.</title>
        <authorList>
            <person name="Kono N."/>
            <person name="Nakamura H."/>
            <person name="Ohtoshi R."/>
            <person name="Tomita M."/>
            <person name="Numata K."/>
            <person name="Arakawa K."/>
        </authorList>
    </citation>
    <scope>NUCLEOTIDE SEQUENCE [LARGE SCALE GENOMIC DNA]</scope>
</reference>
<protein>
    <submittedName>
        <fullName evidence="2">Uncharacterized protein</fullName>
    </submittedName>
</protein>
<dbReference type="AlphaFoldDB" id="A0A4C1UAV1"/>
<sequence>MHNFVASLAHASEVSYEIVALGCSMPQFYMHRFRPSEKLERAELTVSMEEVPATAEEVPVAAEVVPVTSEGVPVAAEELLVAAEEVSLTAAILCVNKPLEETAEQRRGREAKERKQKGGQEVPATLSDRRVFFSDR</sequence>
<name>A0A4C1UAV1_EUMVA</name>
<feature type="compositionally biased region" description="Basic and acidic residues" evidence="1">
    <location>
        <begin position="127"/>
        <end position="136"/>
    </location>
</feature>
<feature type="compositionally biased region" description="Basic and acidic residues" evidence="1">
    <location>
        <begin position="103"/>
        <end position="118"/>
    </location>
</feature>
<dbReference type="EMBL" id="BGZK01000152">
    <property type="protein sequence ID" value="GBP23573.1"/>
    <property type="molecule type" value="Genomic_DNA"/>
</dbReference>
<gene>
    <name evidence="2" type="ORF">EVAR_80189_1</name>
</gene>
<feature type="region of interest" description="Disordered" evidence="1">
    <location>
        <begin position="103"/>
        <end position="136"/>
    </location>
</feature>
<comment type="caution">
    <text evidence="2">The sequence shown here is derived from an EMBL/GenBank/DDBJ whole genome shotgun (WGS) entry which is preliminary data.</text>
</comment>
<organism evidence="2 3">
    <name type="scientific">Eumeta variegata</name>
    <name type="common">Bagworm moth</name>
    <name type="synonym">Eumeta japonica</name>
    <dbReference type="NCBI Taxonomy" id="151549"/>
    <lineage>
        <taxon>Eukaryota</taxon>
        <taxon>Metazoa</taxon>
        <taxon>Ecdysozoa</taxon>
        <taxon>Arthropoda</taxon>
        <taxon>Hexapoda</taxon>
        <taxon>Insecta</taxon>
        <taxon>Pterygota</taxon>
        <taxon>Neoptera</taxon>
        <taxon>Endopterygota</taxon>
        <taxon>Lepidoptera</taxon>
        <taxon>Glossata</taxon>
        <taxon>Ditrysia</taxon>
        <taxon>Tineoidea</taxon>
        <taxon>Psychidae</taxon>
        <taxon>Oiketicinae</taxon>
        <taxon>Eumeta</taxon>
    </lineage>
</organism>
<evidence type="ECO:0000256" key="1">
    <source>
        <dbReference type="SAM" id="MobiDB-lite"/>
    </source>
</evidence>
<proteinExistence type="predicted"/>